<dbReference type="Pfam" id="PF02674">
    <property type="entry name" value="Colicin_V"/>
    <property type="match status" value="1"/>
</dbReference>
<dbReference type="AlphaFoldDB" id="A0A2N0VET3"/>
<name>A0A2N0VET3_9BACT</name>
<keyword evidence="4 5" id="KW-0472">Membrane</keyword>
<dbReference type="OrthoDB" id="9799585at2"/>
<comment type="caution">
    <text evidence="6">The sequence shown here is derived from an EMBL/GenBank/DDBJ whole genome shotgun (WGS) entry which is preliminary data.</text>
</comment>
<dbReference type="InterPro" id="IPR052719">
    <property type="entry name" value="CvpA-like"/>
</dbReference>
<evidence type="ECO:0000256" key="4">
    <source>
        <dbReference type="ARBA" id="ARBA00023136"/>
    </source>
</evidence>
<gene>
    <name evidence="6" type="ORF">CWD77_14970</name>
</gene>
<evidence type="ECO:0000256" key="3">
    <source>
        <dbReference type="ARBA" id="ARBA00022989"/>
    </source>
</evidence>
<keyword evidence="7" id="KW-1185">Reference proteome</keyword>
<evidence type="ECO:0000313" key="7">
    <source>
        <dbReference type="Proteomes" id="UP000233398"/>
    </source>
</evidence>
<dbReference type="PANTHER" id="PTHR36926">
    <property type="entry name" value="COLICIN V PRODUCTION PROTEIN"/>
    <property type="match status" value="1"/>
</dbReference>
<feature type="transmembrane region" description="Helical" evidence="5">
    <location>
        <begin position="140"/>
        <end position="159"/>
    </location>
</feature>
<dbReference type="PANTHER" id="PTHR36926:SF1">
    <property type="entry name" value="COLICIN V PRODUCTION PROTEIN"/>
    <property type="match status" value="1"/>
</dbReference>
<feature type="transmembrane region" description="Helical" evidence="5">
    <location>
        <begin position="97"/>
        <end position="120"/>
    </location>
</feature>
<dbReference type="Proteomes" id="UP000233398">
    <property type="component" value="Unassembled WGS sequence"/>
</dbReference>
<protein>
    <recommendedName>
        <fullName evidence="8">Colicin V production protein</fullName>
    </recommendedName>
</protein>
<dbReference type="EMBL" id="PISP01000006">
    <property type="protein sequence ID" value="PKD42699.1"/>
    <property type="molecule type" value="Genomic_DNA"/>
</dbReference>
<dbReference type="GO" id="GO:0009403">
    <property type="term" value="P:toxin biosynthetic process"/>
    <property type="evidence" value="ECO:0007669"/>
    <property type="project" value="InterPro"/>
</dbReference>
<keyword evidence="3 5" id="KW-1133">Transmembrane helix</keyword>
<evidence type="ECO:0008006" key="8">
    <source>
        <dbReference type="Google" id="ProtNLM"/>
    </source>
</evidence>
<evidence type="ECO:0000313" key="6">
    <source>
        <dbReference type="EMBL" id="PKD42699.1"/>
    </source>
</evidence>
<feature type="transmembrane region" description="Helical" evidence="5">
    <location>
        <begin position="64"/>
        <end position="85"/>
    </location>
</feature>
<dbReference type="RefSeq" id="WP_101074394.1">
    <property type="nucleotide sequence ID" value="NZ_PISP01000006.1"/>
</dbReference>
<accession>A0A2N0VET3</accession>
<keyword evidence="2 5" id="KW-0812">Transmembrane</keyword>
<sequence>MNLLDFFIVIPIGFFAYRGFMSGVIHEVMTIVGIILAVFITFEYMHATSVLFNPLFDNPDHSVVAAGIVLFIATVAAVQFIAYAIQKLLKVIKINFINRLAGLAFGALKSGIVVSAFLLLLAGFNLPGEESRNESISYPYVIYLAPAAFNVVATVYPGAENFIDTIEQSIEENNPIKSLPIFEGLSL</sequence>
<organism evidence="6 7">
    <name type="scientific">Rhodohalobacter barkolensis</name>
    <dbReference type="NCBI Taxonomy" id="2053187"/>
    <lineage>
        <taxon>Bacteria</taxon>
        <taxon>Pseudomonadati</taxon>
        <taxon>Balneolota</taxon>
        <taxon>Balneolia</taxon>
        <taxon>Balneolales</taxon>
        <taxon>Balneolaceae</taxon>
        <taxon>Rhodohalobacter</taxon>
    </lineage>
</organism>
<comment type="subcellular location">
    <subcellularLocation>
        <location evidence="1">Membrane</location>
        <topology evidence="1">Multi-pass membrane protein</topology>
    </subcellularLocation>
</comment>
<proteinExistence type="predicted"/>
<dbReference type="InterPro" id="IPR003825">
    <property type="entry name" value="Colicin-V_CvpA"/>
</dbReference>
<evidence type="ECO:0000256" key="2">
    <source>
        <dbReference type="ARBA" id="ARBA00022692"/>
    </source>
</evidence>
<evidence type="ECO:0000256" key="1">
    <source>
        <dbReference type="ARBA" id="ARBA00004141"/>
    </source>
</evidence>
<reference evidence="6 7" key="1">
    <citation type="submission" date="2017-11" db="EMBL/GenBank/DDBJ databases">
        <title>Rhodohalobacter 15182 sp. nov., isolated from a salt lake.</title>
        <authorList>
            <person name="Han S."/>
        </authorList>
    </citation>
    <scope>NUCLEOTIDE SEQUENCE [LARGE SCALE GENOMIC DNA]</scope>
    <source>
        <strain evidence="6 7">15182</strain>
    </source>
</reference>
<evidence type="ECO:0000256" key="5">
    <source>
        <dbReference type="SAM" id="Phobius"/>
    </source>
</evidence>
<dbReference type="GO" id="GO:0016020">
    <property type="term" value="C:membrane"/>
    <property type="evidence" value="ECO:0007669"/>
    <property type="project" value="UniProtKB-SubCell"/>
</dbReference>